<reference evidence="1 2" key="1">
    <citation type="journal article" date="2013" name="PLoS ONE">
        <title>Genome-Wide Relatedness of Treponema pedis, from Gingiva and Necrotic Skin Lesions of Pigs, with the Human Oral Pathogen Treponema denticola.</title>
        <authorList>
            <person name="Svartstrom O."/>
            <person name="Mushtaq M."/>
            <person name="Pringle M."/>
            <person name="Segerman B."/>
        </authorList>
    </citation>
    <scope>NUCLEOTIDE SEQUENCE [LARGE SCALE GENOMIC DNA]</scope>
    <source>
        <strain evidence="1">T A4</strain>
    </source>
</reference>
<evidence type="ECO:0000313" key="2">
    <source>
        <dbReference type="Proteomes" id="UP000015620"/>
    </source>
</evidence>
<dbReference type="EMBL" id="CP004120">
    <property type="protein sequence ID" value="AGT44700.1"/>
    <property type="molecule type" value="Genomic_DNA"/>
</dbReference>
<dbReference type="PROSITE" id="PS51257">
    <property type="entry name" value="PROKAR_LIPOPROTEIN"/>
    <property type="match status" value="1"/>
</dbReference>
<dbReference type="PATRIC" id="fig|1291379.3.peg.2198"/>
<dbReference type="AlphaFoldDB" id="S5ZWE1"/>
<protein>
    <submittedName>
        <fullName evidence="1">Lipoprotein</fullName>
    </submittedName>
</protein>
<dbReference type="STRING" id="1291379.TPE_2226"/>
<dbReference type="Proteomes" id="UP000015620">
    <property type="component" value="Chromosome"/>
</dbReference>
<dbReference type="GeneID" id="301090690"/>
<keyword evidence="1" id="KW-0449">Lipoprotein</keyword>
<name>S5ZWE1_9SPIR</name>
<dbReference type="OrthoDB" id="360877at2"/>
<keyword evidence="2" id="KW-1185">Reference proteome</keyword>
<dbReference type="RefSeq" id="WP_020965996.1">
    <property type="nucleotide sequence ID" value="NC_022097.1"/>
</dbReference>
<gene>
    <name evidence="1" type="ORF">TPE_2226</name>
</gene>
<dbReference type="KEGG" id="tped:TPE_2226"/>
<accession>S5ZWE1</accession>
<evidence type="ECO:0000313" key="1">
    <source>
        <dbReference type="EMBL" id="AGT44700.1"/>
    </source>
</evidence>
<organism evidence="1 2">
    <name type="scientific">Treponema pedis str. T A4</name>
    <dbReference type="NCBI Taxonomy" id="1291379"/>
    <lineage>
        <taxon>Bacteria</taxon>
        <taxon>Pseudomonadati</taxon>
        <taxon>Spirochaetota</taxon>
        <taxon>Spirochaetia</taxon>
        <taxon>Spirochaetales</taxon>
        <taxon>Treponemataceae</taxon>
        <taxon>Treponema</taxon>
    </lineage>
</organism>
<dbReference type="HOGENOM" id="CLU_130453_0_0_12"/>
<proteinExistence type="predicted"/>
<sequence>MKNLKSLLYILFFLSLCSCSKKERLKEVDLPSDSAMNDANRFALIIETYVSLRDKPGEDGIAIAHARRLDIFPVEGLKIVKNKDEQELWINLGTGWIQRESVQLYPSKEKVLKAAEKYRN</sequence>